<evidence type="ECO:0000256" key="3">
    <source>
        <dbReference type="ARBA" id="ARBA00023163"/>
    </source>
</evidence>
<dbReference type="PANTHER" id="PTHR42756:SF1">
    <property type="entry name" value="TRANSCRIPTIONAL REPRESSOR OF EMRAB OPERON"/>
    <property type="match status" value="1"/>
</dbReference>
<reference evidence="5" key="1">
    <citation type="submission" date="2022-01" db="EMBL/GenBank/DDBJ databases">
        <title>Genome-Based Taxonomic Classification of the Phylum Actinobacteria.</title>
        <authorList>
            <person name="Gao Y."/>
        </authorList>
    </citation>
    <scope>NUCLEOTIDE SEQUENCE</scope>
    <source>
        <strain evidence="5">KLBMP 8922</strain>
    </source>
</reference>
<evidence type="ECO:0000259" key="4">
    <source>
        <dbReference type="PROSITE" id="PS50995"/>
    </source>
</evidence>
<dbReference type="PRINTS" id="PR00598">
    <property type="entry name" value="HTHMARR"/>
</dbReference>
<gene>
    <name evidence="5" type="ORF">LZ495_36140</name>
</gene>
<dbReference type="InterPro" id="IPR036390">
    <property type="entry name" value="WH_DNA-bd_sf"/>
</dbReference>
<keyword evidence="6" id="KW-1185">Reference proteome</keyword>
<sequence length="177" mass="19000">MARVSGVGVGEQVQRAAVKDSAGRRVVREVGAATRLLRGLMAPPLHAAGITQAEYHLLAVLEERVTSTGKELSCTLSLDKTTVSRQLTALEEAGSIARTTDPANRRSHLITLTEAGRERLADARRRTIAVLEDRFSSWPAGELDVLADHLARFNDQLRGVAEADAGRGDPEPDAVEA</sequence>
<dbReference type="RefSeq" id="WP_235057389.1">
    <property type="nucleotide sequence ID" value="NZ_JAKFHA010000036.1"/>
</dbReference>
<evidence type="ECO:0000313" key="5">
    <source>
        <dbReference type="EMBL" id="MCF2532615.1"/>
    </source>
</evidence>
<evidence type="ECO:0000256" key="1">
    <source>
        <dbReference type="ARBA" id="ARBA00023015"/>
    </source>
</evidence>
<keyword evidence="3" id="KW-0804">Transcription</keyword>
<dbReference type="EMBL" id="JAKFHA010000036">
    <property type="protein sequence ID" value="MCF2532615.1"/>
    <property type="molecule type" value="Genomic_DNA"/>
</dbReference>
<dbReference type="Gene3D" id="1.10.10.10">
    <property type="entry name" value="Winged helix-like DNA-binding domain superfamily/Winged helix DNA-binding domain"/>
    <property type="match status" value="1"/>
</dbReference>
<dbReference type="AlphaFoldDB" id="A0AA41Q6S0"/>
<dbReference type="Proteomes" id="UP001165378">
    <property type="component" value="Unassembled WGS sequence"/>
</dbReference>
<dbReference type="GO" id="GO:0003700">
    <property type="term" value="F:DNA-binding transcription factor activity"/>
    <property type="evidence" value="ECO:0007669"/>
    <property type="project" value="InterPro"/>
</dbReference>
<dbReference type="InterPro" id="IPR000835">
    <property type="entry name" value="HTH_MarR-typ"/>
</dbReference>
<dbReference type="PROSITE" id="PS50995">
    <property type="entry name" value="HTH_MARR_2"/>
    <property type="match status" value="1"/>
</dbReference>
<evidence type="ECO:0000256" key="2">
    <source>
        <dbReference type="ARBA" id="ARBA00023125"/>
    </source>
</evidence>
<dbReference type="PANTHER" id="PTHR42756">
    <property type="entry name" value="TRANSCRIPTIONAL REGULATOR, MARR"/>
    <property type="match status" value="1"/>
</dbReference>
<dbReference type="SMART" id="SM00347">
    <property type="entry name" value="HTH_MARR"/>
    <property type="match status" value="1"/>
</dbReference>
<name>A0AA41Q6S0_9ACTN</name>
<protein>
    <submittedName>
        <fullName evidence="5">MarR family transcriptional regulator</fullName>
    </submittedName>
</protein>
<comment type="caution">
    <text evidence="5">The sequence shown here is derived from an EMBL/GenBank/DDBJ whole genome shotgun (WGS) entry which is preliminary data.</text>
</comment>
<dbReference type="Pfam" id="PF01047">
    <property type="entry name" value="MarR"/>
    <property type="match status" value="1"/>
</dbReference>
<dbReference type="GO" id="GO:0003677">
    <property type="term" value="F:DNA binding"/>
    <property type="evidence" value="ECO:0007669"/>
    <property type="project" value="UniProtKB-KW"/>
</dbReference>
<evidence type="ECO:0000313" key="6">
    <source>
        <dbReference type="Proteomes" id="UP001165378"/>
    </source>
</evidence>
<organism evidence="5 6">
    <name type="scientific">Yinghuangia soli</name>
    <dbReference type="NCBI Taxonomy" id="2908204"/>
    <lineage>
        <taxon>Bacteria</taxon>
        <taxon>Bacillati</taxon>
        <taxon>Actinomycetota</taxon>
        <taxon>Actinomycetes</taxon>
        <taxon>Kitasatosporales</taxon>
        <taxon>Streptomycetaceae</taxon>
        <taxon>Yinghuangia</taxon>
    </lineage>
</organism>
<feature type="domain" description="HTH marR-type" evidence="4">
    <location>
        <begin position="23"/>
        <end position="155"/>
    </location>
</feature>
<dbReference type="InterPro" id="IPR036388">
    <property type="entry name" value="WH-like_DNA-bd_sf"/>
</dbReference>
<keyword evidence="1" id="KW-0805">Transcription regulation</keyword>
<proteinExistence type="predicted"/>
<keyword evidence="2" id="KW-0238">DNA-binding</keyword>
<accession>A0AA41Q6S0</accession>
<dbReference type="SUPFAM" id="SSF46785">
    <property type="entry name" value="Winged helix' DNA-binding domain"/>
    <property type="match status" value="1"/>
</dbReference>